<dbReference type="SUPFAM" id="SSF46689">
    <property type="entry name" value="Homeodomain-like"/>
    <property type="match status" value="1"/>
</dbReference>
<evidence type="ECO:0000313" key="5">
    <source>
        <dbReference type="Proteomes" id="UP001593940"/>
    </source>
</evidence>
<keyword evidence="5" id="KW-1185">Reference proteome</keyword>
<gene>
    <name evidence="4" type="ORF">ACETIH_11980</name>
</gene>
<accession>A0ABV6Y832</accession>
<evidence type="ECO:0000259" key="3">
    <source>
        <dbReference type="PROSITE" id="PS50977"/>
    </source>
</evidence>
<feature type="DNA-binding region" description="H-T-H motif" evidence="2">
    <location>
        <begin position="33"/>
        <end position="52"/>
    </location>
</feature>
<dbReference type="Pfam" id="PF00440">
    <property type="entry name" value="TetR_N"/>
    <property type="match status" value="1"/>
</dbReference>
<dbReference type="RefSeq" id="WP_203274570.1">
    <property type="nucleotide sequence ID" value="NZ_JAFBID010000072.1"/>
</dbReference>
<organism evidence="4 5">
    <name type="scientific">Microvirga arabica</name>
    <dbReference type="NCBI Taxonomy" id="1128671"/>
    <lineage>
        <taxon>Bacteria</taxon>
        <taxon>Pseudomonadati</taxon>
        <taxon>Pseudomonadota</taxon>
        <taxon>Alphaproteobacteria</taxon>
        <taxon>Hyphomicrobiales</taxon>
        <taxon>Methylobacteriaceae</taxon>
        <taxon>Microvirga</taxon>
    </lineage>
</organism>
<protein>
    <submittedName>
        <fullName evidence="4">TetR/AcrR family transcriptional regulator</fullName>
    </submittedName>
</protein>
<evidence type="ECO:0000313" key="4">
    <source>
        <dbReference type="EMBL" id="MFC1457418.1"/>
    </source>
</evidence>
<feature type="domain" description="HTH tetR-type" evidence="3">
    <location>
        <begin position="12"/>
        <end position="70"/>
    </location>
</feature>
<name>A0ABV6Y832_9HYPH</name>
<dbReference type="Gene3D" id="1.10.357.10">
    <property type="entry name" value="Tetracycline Repressor, domain 2"/>
    <property type="match status" value="1"/>
</dbReference>
<evidence type="ECO:0000256" key="2">
    <source>
        <dbReference type="PROSITE-ProRule" id="PRU00335"/>
    </source>
</evidence>
<dbReference type="PROSITE" id="PS50977">
    <property type="entry name" value="HTH_TETR_2"/>
    <property type="match status" value="1"/>
</dbReference>
<keyword evidence="1 2" id="KW-0238">DNA-binding</keyword>
<sequence length="199" mass="22138">MRLDTGRTNQKSRTRQALLEAARRVMERGEPVTVLAAANEAGISKATAYRYFSASEALVLEAALDAKVLSPEEIVGDAQDVRERVLRVQRYLFTLTRESEATFRLFLARVLDASVAKGGQASREIRGGRRLPMYEHALAPVRSKMKRKEFEFLVFSLSAASGMESYLALKDVCRVDDKMADRIAASTIEAILDKLLPQA</sequence>
<dbReference type="InterPro" id="IPR009057">
    <property type="entry name" value="Homeodomain-like_sf"/>
</dbReference>
<dbReference type="Proteomes" id="UP001593940">
    <property type="component" value="Unassembled WGS sequence"/>
</dbReference>
<reference evidence="4 5" key="1">
    <citation type="submission" date="2024-09" db="EMBL/GenBank/DDBJ databases">
        <title>Nodulacao em especies de Leguminosae Basais da Amazonia e Caracterizacao dos Rizobios e Bacterias Associadas aos Nodulos.</title>
        <authorList>
            <person name="Jambeiro I.C.A."/>
            <person name="Lopes I.S."/>
            <person name="Aguiar E.R.G.R."/>
            <person name="Santos A.F.J."/>
            <person name="Dos Santos J.M.F."/>
            <person name="Gross E."/>
        </authorList>
    </citation>
    <scope>NUCLEOTIDE SEQUENCE [LARGE SCALE GENOMIC DNA]</scope>
    <source>
        <strain evidence="4 5">BRUESC1165</strain>
    </source>
</reference>
<proteinExistence type="predicted"/>
<evidence type="ECO:0000256" key="1">
    <source>
        <dbReference type="ARBA" id="ARBA00023125"/>
    </source>
</evidence>
<comment type="caution">
    <text evidence="4">The sequence shown here is derived from an EMBL/GenBank/DDBJ whole genome shotgun (WGS) entry which is preliminary data.</text>
</comment>
<dbReference type="EMBL" id="JBHOMY010000030">
    <property type="protein sequence ID" value="MFC1457418.1"/>
    <property type="molecule type" value="Genomic_DNA"/>
</dbReference>
<dbReference type="InterPro" id="IPR001647">
    <property type="entry name" value="HTH_TetR"/>
</dbReference>